<evidence type="ECO:0000313" key="2">
    <source>
        <dbReference type="Proteomes" id="UP000031599"/>
    </source>
</evidence>
<accession>A0A0C1Z8Z8</accession>
<comment type="caution">
    <text evidence="1">The sequence shown here is derived from an EMBL/GenBank/DDBJ whole genome shotgun (WGS) entry which is preliminary data.</text>
</comment>
<dbReference type="EMBL" id="JMCC02000080">
    <property type="protein sequence ID" value="KIG14084.1"/>
    <property type="molecule type" value="Genomic_DNA"/>
</dbReference>
<dbReference type="AlphaFoldDB" id="A0A0C1Z8Z8"/>
<organism evidence="1 2">
    <name type="scientific">Enhygromyxa salina</name>
    <dbReference type="NCBI Taxonomy" id="215803"/>
    <lineage>
        <taxon>Bacteria</taxon>
        <taxon>Pseudomonadati</taxon>
        <taxon>Myxococcota</taxon>
        <taxon>Polyangia</taxon>
        <taxon>Nannocystales</taxon>
        <taxon>Nannocystaceae</taxon>
        <taxon>Enhygromyxa</taxon>
    </lineage>
</organism>
<gene>
    <name evidence="1" type="ORF">DB30_07271</name>
</gene>
<protein>
    <submittedName>
        <fullName evidence="1">Uncharacterized protein</fullName>
    </submittedName>
</protein>
<dbReference type="Proteomes" id="UP000031599">
    <property type="component" value="Unassembled WGS sequence"/>
</dbReference>
<sequence length="229" mass="25788">MFASELAAGSPQERLHEIGAKVVNRHILTWLGVKGRSRNHLVELPSQFPLGFLCLGTDARPRKPRTPLLQPLWGLVDAVGTRRTSDREDVPAIDLLIVILNDVLGPDPLRNLPKELLPHLLERLGRKSLDRSYRHAVRSLDTQHDVAPVLIGQIVGERADRPDNWCLGLLVPAGLELEPESLDPVLVQQDLCRQKRWRGHWADPTPRDRGVPERRSVSARARASRSWYG</sequence>
<name>A0A0C1Z8Z8_9BACT</name>
<evidence type="ECO:0000313" key="1">
    <source>
        <dbReference type="EMBL" id="KIG14084.1"/>
    </source>
</evidence>
<reference evidence="1 2" key="1">
    <citation type="submission" date="2014-12" db="EMBL/GenBank/DDBJ databases">
        <title>Genome assembly of Enhygromyxa salina DSM 15201.</title>
        <authorList>
            <person name="Sharma G."/>
            <person name="Subramanian S."/>
        </authorList>
    </citation>
    <scope>NUCLEOTIDE SEQUENCE [LARGE SCALE GENOMIC DNA]</scope>
    <source>
        <strain evidence="1 2">DSM 15201</strain>
    </source>
</reference>
<proteinExistence type="predicted"/>